<keyword evidence="4" id="KW-0378">Hydrolase</keyword>
<evidence type="ECO:0000313" key="5">
    <source>
        <dbReference type="EMBL" id="CAG8629184.1"/>
    </source>
</evidence>
<keyword evidence="6" id="KW-1185">Reference proteome</keyword>
<dbReference type="GO" id="GO:0006508">
    <property type="term" value="P:proteolysis"/>
    <property type="evidence" value="ECO:0007669"/>
    <property type="project" value="UniProtKB-KW"/>
</dbReference>
<protein>
    <recommendedName>
        <fullName evidence="4">Carboxypeptidase</fullName>
        <ecNumber evidence="4">3.4.16.-</ecNumber>
    </recommendedName>
</protein>
<dbReference type="PANTHER" id="PTHR11802">
    <property type="entry name" value="SERINE PROTEASE FAMILY S10 SERINE CARBOXYPEPTIDASE"/>
    <property type="match status" value="1"/>
</dbReference>
<dbReference type="PANTHER" id="PTHR11802:SF64">
    <property type="entry name" value="CARBOXYPEPTIDASE"/>
    <property type="match status" value="1"/>
</dbReference>
<dbReference type="EMBL" id="CAJVPV010008317">
    <property type="protein sequence ID" value="CAG8629184.1"/>
    <property type="molecule type" value="Genomic_DNA"/>
</dbReference>
<reference evidence="5" key="1">
    <citation type="submission" date="2021-06" db="EMBL/GenBank/DDBJ databases">
        <authorList>
            <person name="Kallberg Y."/>
            <person name="Tangrot J."/>
            <person name="Rosling A."/>
        </authorList>
    </citation>
    <scope>NUCLEOTIDE SEQUENCE</scope>
    <source>
        <strain evidence="5">CL551</strain>
    </source>
</reference>
<dbReference type="GO" id="GO:0000324">
    <property type="term" value="C:fungal-type vacuole"/>
    <property type="evidence" value="ECO:0007669"/>
    <property type="project" value="TreeGrafter"/>
</dbReference>
<dbReference type="PROSITE" id="PS00131">
    <property type="entry name" value="CARBOXYPEPT_SER_SER"/>
    <property type="match status" value="1"/>
</dbReference>
<keyword evidence="4" id="KW-0645">Protease</keyword>
<dbReference type="SUPFAM" id="SSF53474">
    <property type="entry name" value="alpha/beta-Hydrolases"/>
    <property type="match status" value="1"/>
</dbReference>
<dbReference type="InterPro" id="IPR001563">
    <property type="entry name" value="Peptidase_S10"/>
</dbReference>
<keyword evidence="2 4" id="KW-0121">Carboxypeptidase</keyword>
<dbReference type="Gene3D" id="3.40.50.1820">
    <property type="entry name" value="alpha/beta hydrolase"/>
    <property type="match status" value="1"/>
</dbReference>
<evidence type="ECO:0000256" key="1">
    <source>
        <dbReference type="ARBA" id="ARBA00009431"/>
    </source>
</evidence>
<accession>A0A9N9GVZ1</accession>
<sequence length="431" mass="49038">MISKRHDDSKNSTNIVSSNLCDNNVKQHSGYIEIAPGANIFFWFFESRNNPKGSPLTLWLNGGPGCSSLFGLFEELGPCKSNNNGSEITNNIYSWNEISNMLFVDQPVGVGLSYGSRVVNSTEQAAEDLYVFLQIFFAKFPEYATLDFHVFGESYGGHYAPAIAKKIVEANDLIQARTNKETKINLKTVGLGNGWVDAEIQLQSNVYFAEFNSYHPVLDVKYIQEMKNISFECKSKIEKSKSTEEFRKASIECDSIPQEIFDNHSYASVYDIRVSNTSYSSMPSADYVSFLNKPEVLRSIGAESFGNRTFVECSDKVFNYFSETGDGIRSYKPHVEYLLEKNIRVMLYHGDADYICNWFGGLDVTNQLVWKNQREFNAAPMQYWKVDDVIAGQIRKFGNLWFVKVYESGHAVPFHQAKNSLDLLKKWFNDN</sequence>
<dbReference type="GO" id="GO:0004185">
    <property type="term" value="F:serine-type carboxypeptidase activity"/>
    <property type="evidence" value="ECO:0007669"/>
    <property type="project" value="UniProtKB-UniRule"/>
</dbReference>
<proteinExistence type="inferred from homology"/>
<organism evidence="5 6">
    <name type="scientific">Acaulospora morrowiae</name>
    <dbReference type="NCBI Taxonomy" id="94023"/>
    <lineage>
        <taxon>Eukaryota</taxon>
        <taxon>Fungi</taxon>
        <taxon>Fungi incertae sedis</taxon>
        <taxon>Mucoromycota</taxon>
        <taxon>Glomeromycotina</taxon>
        <taxon>Glomeromycetes</taxon>
        <taxon>Diversisporales</taxon>
        <taxon>Acaulosporaceae</taxon>
        <taxon>Acaulospora</taxon>
    </lineage>
</organism>
<evidence type="ECO:0000313" key="6">
    <source>
        <dbReference type="Proteomes" id="UP000789342"/>
    </source>
</evidence>
<comment type="similarity">
    <text evidence="1 4">Belongs to the peptidase S10 family.</text>
</comment>
<evidence type="ECO:0000256" key="4">
    <source>
        <dbReference type="RuleBase" id="RU361156"/>
    </source>
</evidence>
<dbReference type="AlphaFoldDB" id="A0A9N9GVZ1"/>
<comment type="caution">
    <text evidence="5">The sequence shown here is derived from an EMBL/GenBank/DDBJ whole genome shotgun (WGS) entry which is preliminary data.</text>
</comment>
<keyword evidence="3" id="KW-0325">Glycoprotein</keyword>
<dbReference type="PRINTS" id="PR00724">
    <property type="entry name" value="CRBOXYPTASEC"/>
</dbReference>
<dbReference type="OrthoDB" id="443318at2759"/>
<dbReference type="EC" id="3.4.16.-" evidence="4"/>
<name>A0A9N9GVZ1_9GLOM</name>
<dbReference type="Proteomes" id="UP000789342">
    <property type="component" value="Unassembled WGS sequence"/>
</dbReference>
<dbReference type="Gene3D" id="1.10.287.410">
    <property type="match status" value="1"/>
</dbReference>
<dbReference type="InterPro" id="IPR029058">
    <property type="entry name" value="AB_hydrolase_fold"/>
</dbReference>
<dbReference type="Pfam" id="PF00450">
    <property type="entry name" value="Peptidase_S10"/>
    <property type="match status" value="1"/>
</dbReference>
<gene>
    <name evidence="5" type="ORF">AMORRO_LOCUS9008</name>
</gene>
<evidence type="ECO:0000256" key="3">
    <source>
        <dbReference type="ARBA" id="ARBA00023180"/>
    </source>
</evidence>
<dbReference type="InterPro" id="IPR018202">
    <property type="entry name" value="Ser_caboxypep_ser_AS"/>
</dbReference>
<evidence type="ECO:0000256" key="2">
    <source>
        <dbReference type="ARBA" id="ARBA00022645"/>
    </source>
</evidence>